<name>A0A0F9PA07_9ZZZZ</name>
<dbReference type="Pfam" id="PF17288">
    <property type="entry name" value="Terminase_3C"/>
    <property type="match status" value="1"/>
</dbReference>
<dbReference type="Gene3D" id="3.40.50.300">
    <property type="entry name" value="P-loop containing nucleotide triphosphate hydrolases"/>
    <property type="match status" value="1"/>
</dbReference>
<dbReference type="Gene3D" id="3.30.420.280">
    <property type="match status" value="1"/>
</dbReference>
<dbReference type="AlphaFoldDB" id="A0A0F9PA07"/>
<dbReference type="EMBL" id="LAZR01003161">
    <property type="protein sequence ID" value="KKN21272.1"/>
    <property type="molecule type" value="Genomic_DNA"/>
</dbReference>
<feature type="domain" description="Phage terminase large subunit C-terminal" evidence="1">
    <location>
        <begin position="252"/>
        <end position="388"/>
    </location>
</feature>
<dbReference type="InterPro" id="IPR052380">
    <property type="entry name" value="Viral_DNA_packaging_terminase"/>
</dbReference>
<evidence type="ECO:0000313" key="2">
    <source>
        <dbReference type="EMBL" id="KKN21272.1"/>
    </source>
</evidence>
<evidence type="ECO:0000259" key="1">
    <source>
        <dbReference type="Pfam" id="PF17288"/>
    </source>
</evidence>
<accession>A0A0F9PA07</accession>
<dbReference type="PANTHER" id="PTHR39184">
    <property type="match status" value="1"/>
</dbReference>
<dbReference type="PANTHER" id="PTHR39184:SF1">
    <property type="entry name" value="PBSX PHAGE TERMINASE LARGE SUBUNIT"/>
    <property type="match status" value="1"/>
</dbReference>
<comment type="caution">
    <text evidence="2">The sequence shown here is derived from an EMBL/GenBank/DDBJ whole genome shotgun (WGS) entry which is preliminary data.</text>
</comment>
<organism evidence="2">
    <name type="scientific">marine sediment metagenome</name>
    <dbReference type="NCBI Taxonomy" id="412755"/>
    <lineage>
        <taxon>unclassified sequences</taxon>
        <taxon>metagenomes</taxon>
        <taxon>ecological metagenomes</taxon>
    </lineage>
</organism>
<dbReference type="InterPro" id="IPR027417">
    <property type="entry name" value="P-loop_NTPase"/>
</dbReference>
<sequence>MTTLVKEDIRTRVYDETALAFSSGKRRILHEGGTSSSKTYSVIQFLIDLAQMTAVPITISIVSESLPHLKQGAMKDFFAILGESKENNRFFNLTESRYSRPDWKGVFEFFGADTEGKAEGPRREILFINQGEHVKWEVARQLDIRTKRFTILDWNPSAEFWVYQYETSPGVMVPGWLRNGREENAYCHSTYLDALDVLPEQTIIDIEAYKDTDPNWWRIYGEGELGRIEGLVYPFFEQVDELPKGEVTVGLDFGFRDVTAVVKNVTIGDSLYSEEILYASDLTNDEIARQMDLAGLRPYEIFADSAEPKSIEEIYQKGFNIKPAEKGPGSVEYGHQKVLQYKQYWTKSSTNCIKEQRNFRYVQDKEGKYTQETVHKYSHGMDARRYPVATRIVSVRRKSKHSMSM</sequence>
<proteinExistence type="predicted"/>
<protein>
    <recommendedName>
        <fullName evidence="1">Phage terminase large subunit C-terminal domain-containing protein</fullName>
    </recommendedName>
</protein>
<reference evidence="2" key="1">
    <citation type="journal article" date="2015" name="Nature">
        <title>Complex archaea that bridge the gap between prokaryotes and eukaryotes.</title>
        <authorList>
            <person name="Spang A."/>
            <person name="Saw J.H."/>
            <person name="Jorgensen S.L."/>
            <person name="Zaremba-Niedzwiedzka K."/>
            <person name="Martijn J."/>
            <person name="Lind A.E."/>
            <person name="van Eijk R."/>
            <person name="Schleper C."/>
            <person name="Guy L."/>
            <person name="Ettema T.J."/>
        </authorList>
    </citation>
    <scope>NUCLEOTIDE SEQUENCE</scope>
</reference>
<dbReference type="InterPro" id="IPR035413">
    <property type="entry name" value="Terminase_L_C"/>
</dbReference>
<gene>
    <name evidence="2" type="ORF">LCGC14_0927030</name>
</gene>